<dbReference type="InterPro" id="IPR052025">
    <property type="entry name" value="Xyloglucanase_GH74"/>
</dbReference>
<protein>
    <submittedName>
        <fullName evidence="8">CAZy families CBM2|GH74 protein</fullName>
    </submittedName>
</protein>
<comment type="similarity">
    <text evidence="6">Belongs to the glycosyl hydrolase 74 family.</text>
</comment>
<dbReference type="GO" id="GO:0016798">
    <property type="term" value="F:hydrolase activity, acting on glycosyl bonds"/>
    <property type="evidence" value="ECO:0007669"/>
    <property type="project" value="UniProtKB-KW"/>
</dbReference>
<dbReference type="PANTHER" id="PTHR43739:SF2">
    <property type="entry name" value="OLIGOXYLOGLUCAN-REDUCING END-SPECIFIC XYLOGLUCANASE-RELATED"/>
    <property type="match status" value="1"/>
</dbReference>
<feature type="region of interest" description="Disordered" evidence="7">
    <location>
        <begin position="125"/>
        <end position="165"/>
    </location>
</feature>
<keyword evidence="4" id="KW-0326">Glycosidase</keyword>
<evidence type="ECO:0000313" key="8">
    <source>
        <dbReference type="EMBL" id="AIA84963.1"/>
    </source>
</evidence>
<dbReference type="Gene3D" id="2.130.10.10">
    <property type="entry name" value="YVTN repeat-like/Quinoprotein amine dehydrogenase"/>
    <property type="match status" value="1"/>
</dbReference>
<evidence type="ECO:0000256" key="7">
    <source>
        <dbReference type="SAM" id="MobiDB-lite"/>
    </source>
</evidence>
<dbReference type="GO" id="GO:0000272">
    <property type="term" value="P:polysaccharide catabolic process"/>
    <property type="evidence" value="ECO:0007669"/>
    <property type="project" value="UniProtKB-KW"/>
</dbReference>
<keyword evidence="3" id="KW-0119">Carbohydrate metabolism</keyword>
<accession>A0A060BL84</accession>
<organism evidence="8">
    <name type="scientific">uncultured Streptosporangium sp</name>
    <dbReference type="NCBI Taxonomy" id="668992"/>
    <lineage>
        <taxon>Bacteria</taxon>
        <taxon>Bacillati</taxon>
        <taxon>Actinomycetota</taxon>
        <taxon>Actinomycetes</taxon>
        <taxon>Streptosporangiales</taxon>
        <taxon>Streptosporangiaceae</taxon>
        <taxon>Streptosporangium</taxon>
        <taxon>environmental samples</taxon>
    </lineage>
</organism>
<evidence type="ECO:0000256" key="6">
    <source>
        <dbReference type="ARBA" id="ARBA00037986"/>
    </source>
</evidence>
<evidence type="ECO:0000256" key="4">
    <source>
        <dbReference type="ARBA" id="ARBA00023295"/>
    </source>
</evidence>
<evidence type="ECO:0000256" key="1">
    <source>
        <dbReference type="ARBA" id="ARBA00022729"/>
    </source>
</evidence>
<keyword evidence="2" id="KW-0378">Hydrolase</keyword>
<dbReference type="InterPro" id="IPR015943">
    <property type="entry name" value="WD40/YVTN_repeat-like_dom_sf"/>
</dbReference>
<feature type="compositionally biased region" description="Low complexity" evidence="7">
    <location>
        <begin position="126"/>
        <end position="165"/>
    </location>
</feature>
<dbReference type="SUPFAM" id="SSF110296">
    <property type="entry name" value="Oligoxyloglucan reducing end-specific cellobiohydrolase"/>
    <property type="match status" value="1"/>
</dbReference>
<evidence type="ECO:0000256" key="2">
    <source>
        <dbReference type="ARBA" id="ARBA00022801"/>
    </source>
</evidence>
<evidence type="ECO:0000256" key="5">
    <source>
        <dbReference type="ARBA" id="ARBA00023326"/>
    </source>
</evidence>
<keyword evidence="1" id="KW-0732">Signal</keyword>
<dbReference type="GO" id="GO:0010411">
    <property type="term" value="P:xyloglucan metabolic process"/>
    <property type="evidence" value="ECO:0007669"/>
    <property type="project" value="TreeGrafter"/>
</dbReference>
<dbReference type="PANTHER" id="PTHR43739">
    <property type="entry name" value="XYLOGLUCANASE (EUROFUNG)"/>
    <property type="match status" value="1"/>
</dbReference>
<keyword evidence="5" id="KW-0624">Polysaccharide degradation</keyword>
<name>A0A060BL84_9ACTN</name>
<feature type="non-terminal residue" evidence="8">
    <location>
        <position position="165"/>
    </location>
</feature>
<evidence type="ECO:0000256" key="3">
    <source>
        <dbReference type="ARBA" id="ARBA00023277"/>
    </source>
</evidence>
<dbReference type="AlphaFoldDB" id="A0A060BL84"/>
<reference evidence="8" key="1">
    <citation type="journal article" date="2013" name="Environ. Microbiol.">
        <title>Seasonally variable intestinal metagenomes of the red palm weevil (Rhynchophorus ferrugineus).</title>
        <authorList>
            <person name="Jia S."/>
            <person name="Zhang X."/>
            <person name="Zhang G."/>
            <person name="Yin A."/>
            <person name="Zhang S."/>
            <person name="Li F."/>
            <person name="Wang L."/>
            <person name="Zhao D."/>
            <person name="Yun Q."/>
            <person name="Tala"/>
            <person name="Wang J."/>
            <person name="Sun G."/>
            <person name="Baabdullah M."/>
            <person name="Yu X."/>
            <person name="Hu S."/>
            <person name="Al-Mssallem I.S."/>
            <person name="Yu J."/>
        </authorList>
    </citation>
    <scope>NUCLEOTIDE SEQUENCE</scope>
</reference>
<sequence length="165" mass="17218">MYDHEGDIWLTGPDNTTGNPKGLWHSTDGGATFTKLSNVTSAINVTFGKEAPGASYKAVYIAGVVDGVSGAYRSDDGGANWIRINDDAHQYGNWADAMAGDKNVYGRVFIGTNGRGIQVATIAGSTPTTTAPTTTTTTRPTTTTTTTTTVPTTTTTTTTRPTTTT</sequence>
<dbReference type="EMBL" id="KF117705">
    <property type="protein sequence ID" value="AIA84963.1"/>
    <property type="molecule type" value="Genomic_DNA"/>
</dbReference>
<proteinExistence type="inferred from homology"/>